<dbReference type="PATRIC" id="fig|937777.3.peg.3268"/>
<evidence type="ECO:0000313" key="8">
    <source>
        <dbReference type="EMBL" id="AFZ68695.1"/>
    </source>
</evidence>
<evidence type="ECO:0000256" key="4">
    <source>
        <dbReference type="ARBA" id="ARBA00023002"/>
    </source>
</evidence>
<accession>L0A6P7</accession>
<dbReference type="GO" id="GO:0005506">
    <property type="term" value="F:iron ion binding"/>
    <property type="evidence" value="ECO:0007669"/>
    <property type="project" value="InterPro"/>
</dbReference>
<keyword evidence="4 7" id="KW-0560">Oxidoreductase</keyword>
<dbReference type="RefSeq" id="WP_015236993.1">
    <property type="nucleotide sequence ID" value="NC_019793.1"/>
</dbReference>
<evidence type="ECO:0000256" key="3">
    <source>
        <dbReference type="ARBA" id="ARBA00022723"/>
    </source>
</evidence>
<dbReference type="GO" id="GO:0004497">
    <property type="term" value="F:monooxygenase activity"/>
    <property type="evidence" value="ECO:0007669"/>
    <property type="project" value="UniProtKB-KW"/>
</dbReference>
<dbReference type="InterPro" id="IPR001128">
    <property type="entry name" value="Cyt_P450"/>
</dbReference>
<gene>
    <name evidence="8" type="ordered locus">Deipe_3252</name>
</gene>
<organism evidence="8 9">
    <name type="scientific">Deinococcus peraridilitoris (strain DSM 19664 / LMG 22246 / CIP 109416 / KR-200)</name>
    <dbReference type="NCBI Taxonomy" id="937777"/>
    <lineage>
        <taxon>Bacteria</taxon>
        <taxon>Thermotogati</taxon>
        <taxon>Deinococcota</taxon>
        <taxon>Deinococci</taxon>
        <taxon>Deinococcales</taxon>
        <taxon>Deinococcaceae</taxon>
        <taxon>Deinococcus</taxon>
    </lineage>
</organism>
<evidence type="ECO:0000256" key="5">
    <source>
        <dbReference type="ARBA" id="ARBA00023004"/>
    </source>
</evidence>
<dbReference type="eggNOG" id="COG2124">
    <property type="taxonomic scope" value="Bacteria"/>
</dbReference>
<dbReference type="HOGENOM" id="CLU_033716_2_0_0"/>
<dbReference type="PRINTS" id="PR00359">
    <property type="entry name" value="BP450"/>
</dbReference>
<keyword evidence="5 7" id="KW-0408">Iron</keyword>
<keyword evidence="9" id="KW-1185">Reference proteome</keyword>
<dbReference type="GO" id="GO:0020037">
    <property type="term" value="F:heme binding"/>
    <property type="evidence" value="ECO:0007669"/>
    <property type="project" value="InterPro"/>
</dbReference>
<dbReference type="FunFam" id="1.10.630.10:FF:000018">
    <property type="entry name" value="Cytochrome P450 monooxygenase"/>
    <property type="match status" value="1"/>
</dbReference>
<reference evidence="9" key="1">
    <citation type="submission" date="2012-03" db="EMBL/GenBank/DDBJ databases">
        <title>Complete sequence of chromosome of Deinococcus peraridilitoris DSM 19664.</title>
        <authorList>
            <person name="Lucas S."/>
            <person name="Copeland A."/>
            <person name="Lapidus A."/>
            <person name="Glavina del Rio T."/>
            <person name="Dalin E."/>
            <person name="Tice H."/>
            <person name="Bruce D."/>
            <person name="Goodwin L."/>
            <person name="Pitluck S."/>
            <person name="Peters L."/>
            <person name="Mikhailova N."/>
            <person name="Lu M."/>
            <person name="Kyrpides N."/>
            <person name="Mavromatis K."/>
            <person name="Ivanova N."/>
            <person name="Brettin T."/>
            <person name="Detter J.C."/>
            <person name="Han C."/>
            <person name="Larimer F."/>
            <person name="Land M."/>
            <person name="Hauser L."/>
            <person name="Markowitz V."/>
            <person name="Cheng J.-F."/>
            <person name="Hugenholtz P."/>
            <person name="Woyke T."/>
            <person name="Wu D."/>
            <person name="Pukall R."/>
            <person name="Steenblock K."/>
            <person name="Brambilla E."/>
            <person name="Klenk H.-P."/>
            <person name="Eisen J.A."/>
        </authorList>
    </citation>
    <scope>NUCLEOTIDE SEQUENCE [LARGE SCALE GENOMIC DNA]</scope>
    <source>
        <strain evidence="9">DSM 19664 / LMG 22246 / CIP 109416 / KR-200</strain>
    </source>
</reference>
<evidence type="ECO:0000256" key="7">
    <source>
        <dbReference type="RuleBase" id="RU000461"/>
    </source>
</evidence>
<dbReference type="CDD" id="cd20625">
    <property type="entry name" value="CYP164-like"/>
    <property type="match status" value="1"/>
</dbReference>
<dbReference type="Gene3D" id="1.10.630.10">
    <property type="entry name" value="Cytochrome P450"/>
    <property type="match status" value="1"/>
</dbReference>
<evidence type="ECO:0000256" key="6">
    <source>
        <dbReference type="ARBA" id="ARBA00023033"/>
    </source>
</evidence>
<dbReference type="KEGG" id="dpd:Deipe_3252"/>
<evidence type="ECO:0000256" key="2">
    <source>
        <dbReference type="ARBA" id="ARBA00022617"/>
    </source>
</evidence>
<dbReference type="InterPro" id="IPR017972">
    <property type="entry name" value="Cyt_P450_CS"/>
</dbReference>
<dbReference type="PANTHER" id="PTHR46696:SF1">
    <property type="entry name" value="CYTOCHROME P450 YJIB-RELATED"/>
    <property type="match status" value="1"/>
</dbReference>
<comment type="similarity">
    <text evidence="1 7">Belongs to the cytochrome P450 family.</text>
</comment>
<dbReference type="InterPro" id="IPR036396">
    <property type="entry name" value="Cyt_P450_sf"/>
</dbReference>
<dbReference type="SUPFAM" id="SSF48264">
    <property type="entry name" value="Cytochrome P450"/>
    <property type="match status" value="1"/>
</dbReference>
<sequence length="415" mass="47013">MNIPERHFDLNDPAFIRNPYPLLAELRQETPVFFEPTWNKVFFARYDDIAAILRDRRFGRSITHILSRDELGWPPPDPRQAAFDHFQDHHLLDAEPPRHTRLRSLVTKAFTPRRVEELRSRVEGIVARSLDRLGEHQQFDLVADVAEELPVTVIAELLGVPEEDRHRLRPWSADIVKLYELGFTPEDQLRANTAVLDFSAYLRALAAERRARPRDDLISALVQVEEQGERLSEDELIGTGILLLNAGHEASVNGTVAGVLALMRRREAWDTLAQAAKADGPPSLLFRSAVEELLRFDSPLPMFERWVLDDTEVGGAVLERGMEVALLYASGNRDPGKFERADDLILTREPNAHLTFGLGIHYCLGAPLARLEMQIALHALAWRFPKLQLADETASVPYGKGFVIRGIQQLMVRPD</sequence>
<dbReference type="Proteomes" id="UP000010467">
    <property type="component" value="Chromosome"/>
</dbReference>
<evidence type="ECO:0000313" key="9">
    <source>
        <dbReference type="Proteomes" id="UP000010467"/>
    </source>
</evidence>
<dbReference type="InterPro" id="IPR002397">
    <property type="entry name" value="Cyt_P450_B"/>
</dbReference>
<keyword evidence="3 7" id="KW-0479">Metal-binding</keyword>
<dbReference type="STRING" id="937777.Deipe_3252"/>
<protein>
    <submittedName>
        <fullName evidence="8">Cytochrome P450</fullName>
    </submittedName>
</protein>
<dbReference type="GO" id="GO:0016705">
    <property type="term" value="F:oxidoreductase activity, acting on paired donors, with incorporation or reduction of molecular oxygen"/>
    <property type="evidence" value="ECO:0007669"/>
    <property type="project" value="InterPro"/>
</dbReference>
<dbReference type="AlphaFoldDB" id="L0A6P7"/>
<keyword evidence="6 7" id="KW-0503">Monooxygenase</keyword>
<dbReference type="EMBL" id="CP003382">
    <property type="protein sequence ID" value="AFZ68695.1"/>
    <property type="molecule type" value="Genomic_DNA"/>
</dbReference>
<dbReference type="PANTHER" id="PTHR46696">
    <property type="entry name" value="P450, PUTATIVE (EUROFUNG)-RELATED"/>
    <property type="match status" value="1"/>
</dbReference>
<name>L0A6P7_DEIPD</name>
<dbReference type="Pfam" id="PF00067">
    <property type="entry name" value="p450"/>
    <property type="match status" value="1"/>
</dbReference>
<keyword evidence="2 7" id="KW-0349">Heme</keyword>
<dbReference type="PROSITE" id="PS00086">
    <property type="entry name" value="CYTOCHROME_P450"/>
    <property type="match status" value="1"/>
</dbReference>
<proteinExistence type="inferred from homology"/>
<evidence type="ECO:0000256" key="1">
    <source>
        <dbReference type="ARBA" id="ARBA00010617"/>
    </source>
</evidence>